<dbReference type="Pfam" id="PF13383">
    <property type="entry name" value="Methyltransf_22"/>
    <property type="match status" value="1"/>
</dbReference>
<dbReference type="GO" id="GO:0032259">
    <property type="term" value="P:methylation"/>
    <property type="evidence" value="ECO:0007669"/>
    <property type="project" value="UniProtKB-KW"/>
</dbReference>
<keyword evidence="1" id="KW-0812">Transmembrane</keyword>
<dbReference type="InterPro" id="IPR025714">
    <property type="entry name" value="Methyltranfer_dom"/>
</dbReference>
<evidence type="ECO:0000259" key="2">
    <source>
        <dbReference type="Pfam" id="PF13383"/>
    </source>
</evidence>
<sequence length="318" mass="36943">MHQSRSPAVKTALRRFRCLPVKICLILVITLSYVALQFYSGHWGASRPVTAYSSREDELRQYQMKEVDLDFIRRAGLVDHKIADLSDSEIDGMNQTELMVTVHSYLDNCDTLCKRRLRMGLIGEGGWEVCDDEGVRPRSHRCLVYSFGNERVFSFEDDVARVYRCEVHTFKASTERAEYNRSSLIHVHPYGVGRVTEITPLGTELHTFADIRSILNHAGIAIDLVKMDIENGEWSVLSGMLLDKQLHNIRQLLVEFHVGFPPNLDRLRRIVRVMRSLSRIGFRKFYVHKNPRGSYHHPHFPILRSRNYEIHFLNSKYL</sequence>
<keyword evidence="1" id="KW-0472">Membrane</keyword>
<dbReference type="InterPro" id="IPR026913">
    <property type="entry name" value="METTL24"/>
</dbReference>
<feature type="transmembrane region" description="Helical" evidence="1">
    <location>
        <begin position="21"/>
        <end position="39"/>
    </location>
</feature>
<dbReference type="EMBL" id="JASAOG010000069">
    <property type="protein sequence ID" value="KAK0055508.1"/>
    <property type="molecule type" value="Genomic_DNA"/>
</dbReference>
<keyword evidence="3" id="KW-0489">Methyltransferase</keyword>
<dbReference type="PANTHER" id="PTHR32026:SF10">
    <property type="entry name" value="METHYLTRANSFERASE-LIKE PROTEIN 24-RELATED"/>
    <property type="match status" value="1"/>
</dbReference>
<reference evidence="3" key="1">
    <citation type="journal article" date="2023" name="PLoS Negl. Trop. Dis.">
        <title>A genome sequence for Biomphalaria pfeifferi, the major vector snail for the human-infecting parasite Schistosoma mansoni.</title>
        <authorList>
            <person name="Bu L."/>
            <person name="Lu L."/>
            <person name="Laidemitt M.R."/>
            <person name="Zhang S.M."/>
            <person name="Mutuku M."/>
            <person name="Mkoji G."/>
            <person name="Steinauer M."/>
            <person name="Loker E.S."/>
        </authorList>
    </citation>
    <scope>NUCLEOTIDE SEQUENCE</scope>
    <source>
        <strain evidence="3">KasaAsao</strain>
    </source>
</reference>
<dbReference type="GO" id="GO:0008168">
    <property type="term" value="F:methyltransferase activity"/>
    <property type="evidence" value="ECO:0007669"/>
    <property type="project" value="UniProtKB-KW"/>
</dbReference>
<dbReference type="InterPro" id="IPR029063">
    <property type="entry name" value="SAM-dependent_MTases_sf"/>
</dbReference>
<dbReference type="AlphaFoldDB" id="A0AAD8BK62"/>
<proteinExistence type="predicted"/>
<organism evidence="3 4">
    <name type="scientific">Biomphalaria pfeifferi</name>
    <name type="common">Bloodfluke planorb</name>
    <name type="synonym">Freshwater snail</name>
    <dbReference type="NCBI Taxonomy" id="112525"/>
    <lineage>
        <taxon>Eukaryota</taxon>
        <taxon>Metazoa</taxon>
        <taxon>Spiralia</taxon>
        <taxon>Lophotrochozoa</taxon>
        <taxon>Mollusca</taxon>
        <taxon>Gastropoda</taxon>
        <taxon>Heterobranchia</taxon>
        <taxon>Euthyneura</taxon>
        <taxon>Panpulmonata</taxon>
        <taxon>Hygrophila</taxon>
        <taxon>Lymnaeoidea</taxon>
        <taxon>Planorbidae</taxon>
        <taxon>Biomphalaria</taxon>
    </lineage>
</organism>
<dbReference type="Proteomes" id="UP001233172">
    <property type="component" value="Unassembled WGS sequence"/>
</dbReference>
<accession>A0AAD8BK62</accession>
<dbReference type="PANTHER" id="PTHR32026">
    <property type="entry name" value="METHYLTRANSFERASE-LIKE PROTEIN 24"/>
    <property type="match status" value="1"/>
</dbReference>
<feature type="domain" description="Methyltransferase" evidence="2">
    <location>
        <begin position="105"/>
        <end position="286"/>
    </location>
</feature>
<reference evidence="3" key="2">
    <citation type="submission" date="2023-04" db="EMBL/GenBank/DDBJ databases">
        <authorList>
            <person name="Bu L."/>
            <person name="Lu L."/>
            <person name="Laidemitt M.R."/>
            <person name="Zhang S.M."/>
            <person name="Mutuku M."/>
            <person name="Mkoji G."/>
            <person name="Steinauer M."/>
            <person name="Loker E.S."/>
        </authorList>
    </citation>
    <scope>NUCLEOTIDE SEQUENCE</scope>
    <source>
        <strain evidence="3">KasaAsao</strain>
        <tissue evidence="3">Whole Snail</tissue>
    </source>
</reference>
<evidence type="ECO:0000313" key="3">
    <source>
        <dbReference type="EMBL" id="KAK0055508.1"/>
    </source>
</evidence>
<keyword evidence="1" id="KW-1133">Transmembrane helix</keyword>
<comment type="caution">
    <text evidence="3">The sequence shown here is derived from an EMBL/GenBank/DDBJ whole genome shotgun (WGS) entry which is preliminary data.</text>
</comment>
<gene>
    <name evidence="3" type="ORF">Bpfe_015019</name>
</gene>
<protein>
    <submittedName>
        <fullName evidence="3">Methyltransferase-like protein 24 isoform X1</fullName>
    </submittedName>
</protein>
<evidence type="ECO:0000256" key="1">
    <source>
        <dbReference type="SAM" id="Phobius"/>
    </source>
</evidence>
<keyword evidence="3" id="KW-0808">Transferase</keyword>
<keyword evidence="4" id="KW-1185">Reference proteome</keyword>
<dbReference type="SUPFAM" id="SSF53335">
    <property type="entry name" value="S-adenosyl-L-methionine-dependent methyltransferases"/>
    <property type="match status" value="1"/>
</dbReference>
<evidence type="ECO:0000313" key="4">
    <source>
        <dbReference type="Proteomes" id="UP001233172"/>
    </source>
</evidence>
<name>A0AAD8BK62_BIOPF</name>